<feature type="domain" description="Glycosyl hydrolase family 95 catalytic" evidence="1">
    <location>
        <begin position="232"/>
        <end position="432"/>
    </location>
</feature>
<organism evidence="2 3">
    <name type="scientific">Candidatus Ornithomonoglobus merdipullorum</name>
    <dbReference type="NCBI Taxonomy" id="2840895"/>
    <lineage>
        <taxon>Bacteria</taxon>
        <taxon>Bacillati</taxon>
        <taxon>Bacillota</taxon>
        <taxon>Clostridia</taxon>
        <taxon>Candidatus Ornithomonoglobus</taxon>
    </lineage>
</organism>
<dbReference type="PANTHER" id="PTHR31084">
    <property type="entry name" value="ALPHA-L-FUCOSIDASE 2"/>
    <property type="match status" value="1"/>
</dbReference>
<dbReference type="GO" id="GO:0004560">
    <property type="term" value="F:alpha-L-fucosidase activity"/>
    <property type="evidence" value="ECO:0007669"/>
    <property type="project" value="TreeGrafter"/>
</dbReference>
<comment type="caution">
    <text evidence="2">The sequence shown here is derived from an EMBL/GenBank/DDBJ whole genome shotgun (WGS) entry which is preliminary data.</text>
</comment>
<dbReference type="AlphaFoldDB" id="A0A9D1MD38"/>
<dbReference type="InterPro" id="IPR008928">
    <property type="entry name" value="6-hairpin_glycosidase_sf"/>
</dbReference>
<dbReference type="InterPro" id="IPR012341">
    <property type="entry name" value="6hp_glycosidase-like_sf"/>
</dbReference>
<protein>
    <recommendedName>
        <fullName evidence="1">Glycosyl hydrolase family 95 catalytic domain-containing protein</fullName>
    </recommendedName>
</protein>
<proteinExistence type="predicted"/>
<evidence type="ECO:0000259" key="1">
    <source>
        <dbReference type="Pfam" id="PF22124"/>
    </source>
</evidence>
<evidence type="ECO:0000313" key="2">
    <source>
        <dbReference type="EMBL" id="HIU57960.1"/>
    </source>
</evidence>
<sequence>MQRRGESCTGEYGINSRWLELLYENSRYAMVCSHGYSTARLGGIWIGNWLASWSGDHTVNANTNAQVSGINTGNLPELAESYINFILDYAPDWQENAERIHGIKNAIKAPARTDGAGCGAFYSTPGGYPMIFWNSGAAWQLVPVFEYWECYGSRPVKVRYDLDMDRLKGLLELTDERVLEIKCGGYFDVEKDILRPLITKLMNFWYGFADGRFYTDKEGNMHINDGTVIGEGGHYIFTPAYSPENAPSEADYNKPGCIAANTAMDIAAARDSVRMYRRLAERGVITDINEARLRLFEERIPPYMYNERGAVKEWSLSMFGDHDNHRHSSHLYAAWPGFDAAHDKTVADGIRRAVMARRIYASNERTTGFGRMQLAIAAARTGDRELFGHCLFDLVGADFEYPSLMTSHDMGLSKSAFCTDNAMSIHGVINEALVYSDSRCIRLLPCSIWESGAVRGIMTRCAG</sequence>
<dbReference type="PANTHER" id="PTHR31084:SF0">
    <property type="entry name" value="ALPHA-L-FUCOSIDASE 2"/>
    <property type="match status" value="1"/>
</dbReference>
<dbReference type="EMBL" id="DVNB01000093">
    <property type="protein sequence ID" value="HIU57960.1"/>
    <property type="molecule type" value="Genomic_DNA"/>
</dbReference>
<accession>A0A9D1MD38</accession>
<reference evidence="2" key="1">
    <citation type="submission" date="2020-10" db="EMBL/GenBank/DDBJ databases">
        <authorList>
            <person name="Gilroy R."/>
        </authorList>
    </citation>
    <scope>NUCLEOTIDE SEQUENCE</scope>
    <source>
        <strain evidence="2">USAMLcec3-3695</strain>
    </source>
</reference>
<gene>
    <name evidence="2" type="ORF">IAA61_09170</name>
</gene>
<dbReference type="Gene3D" id="1.50.10.10">
    <property type="match status" value="1"/>
</dbReference>
<dbReference type="GO" id="GO:0005975">
    <property type="term" value="P:carbohydrate metabolic process"/>
    <property type="evidence" value="ECO:0007669"/>
    <property type="project" value="InterPro"/>
</dbReference>
<dbReference type="SUPFAM" id="SSF48208">
    <property type="entry name" value="Six-hairpin glycosidases"/>
    <property type="match status" value="1"/>
</dbReference>
<dbReference type="Pfam" id="PF22124">
    <property type="entry name" value="Glyco_hydro_95_cat"/>
    <property type="match status" value="2"/>
</dbReference>
<name>A0A9D1MD38_9FIRM</name>
<feature type="domain" description="Glycosyl hydrolase family 95 catalytic" evidence="1">
    <location>
        <begin position="19"/>
        <end position="149"/>
    </location>
</feature>
<dbReference type="Proteomes" id="UP000824109">
    <property type="component" value="Unassembled WGS sequence"/>
</dbReference>
<reference evidence="2" key="2">
    <citation type="journal article" date="2021" name="PeerJ">
        <title>Extensive microbial diversity within the chicken gut microbiome revealed by metagenomics and culture.</title>
        <authorList>
            <person name="Gilroy R."/>
            <person name="Ravi A."/>
            <person name="Getino M."/>
            <person name="Pursley I."/>
            <person name="Horton D.L."/>
            <person name="Alikhan N.F."/>
            <person name="Baker D."/>
            <person name="Gharbi K."/>
            <person name="Hall N."/>
            <person name="Watson M."/>
            <person name="Adriaenssens E.M."/>
            <person name="Foster-Nyarko E."/>
            <person name="Jarju S."/>
            <person name="Secka A."/>
            <person name="Antonio M."/>
            <person name="Oren A."/>
            <person name="Chaudhuri R.R."/>
            <person name="La Ragione R."/>
            <person name="Hildebrand F."/>
            <person name="Pallen M.J."/>
        </authorList>
    </citation>
    <scope>NUCLEOTIDE SEQUENCE</scope>
    <source>
        <strain evidence="2">USAMLcec3-3695</strain>
    </source>
</reference>
<evidence type="ECO:0000313" key="3">
    <source>
        <dbReference type="Proteomes" id="UP000824109"/>
    </source>
</evidence>
<dbReference type="InterPro" id="IPR054363">
    <property type="entry name" value="GH95_cat"/>
</dbReference>